<dbReference type="PANTHER" id="PTHR45586">
    <property type="entry name" value="TPR REPEAT-CONTAINING PROTEIN PA4667"/>
    <property type="match status" value="1"/>
</dbReference>
<dbReference type="InterPro" id="IPR011990">
    <property type="entry name" value="TPR-like_helical_dom_sf"/>
</dbReference>
<proteinExistence type="predicted"/>
<name>A0AB35C0Y0_9GAMM</name>
<keyword evidence="1" id="KW-0677">Repeat</keyword>
<keyword evidence="3" id="KW-0732">Signal</keyword>
<accession>A0AB35C0Y0</accession>
<organism evidence="4 5">
    <name type="scientific">Wohlfahrtiimonas chitiniclastica</name>
    <dbReference type="NCBI Taxonomy" id="400946"/>
    <lineage>
        <taxon>Bacteria</taxon>
        <taxon>Pseudomonadati</taxon>
        <taxon>Pseudomonadota</taxon>
        <taxon>Gammaproteobacteria</taxon>
        <taxon>Cardiobacteriales</taxon>
        <taxon>Ignatzschineriaceae</taxon>
        <taxon>Wohlfahrtiimonas</taxon>
    </lineage>
</organism>
<dbReference type="SUPFAM" id="SSF48452">
    <property type="entry name" value="TPR-like"/>
    <property type="match status" value="2"/>
</dbReference>
<dbReference type="AlphaFoldDB" id="A0AB35C0Y0"/>
<protein>
    <submittedName>
        <fullName evidence="4">Tetratricopeptide repeat protein</fullName>
    </submittedName>
</protein>
<dbReference type="Proteomes" id="UP000680020">
    <property type="component" value="Unassembled WGS sequence"/>
</dbReference>
<sequence>MIKQMTLGLVVGLFISMGSASANEPKQDNLMLNFLLGELAFQRNDLETAENYLAKVTEDNNIAYVLRQQFNIAYVNGDYLKALSLLNKILEDEPDNIEVLLFEAIIYAHLNDNGKAAAVMNRVAMLYTQDQPDDNGFHFLYRELKGAIAPAQFLTIYRQIAKMNDYSPDVTPLLASLLVDNGLYDEALMYLTGVIESDPNSAVNYALLMYVYALLNEPQKGLAIVKAAAEKSDNVDLKLEYAQGLINQFDYSGALQYTKGLEVRYPNNARVQGQLSFLYFAYQDSEAARNHLDKMVQLKGDYVDVIYKMADFARSAGRIGDLYDVLPNVNVIDVQVVRLLSEADMALKKKSYATFLAIFDELRTKFPDRAEYLYNQQLEMLEASFDYQLLLPYAEILDVVTNYEVFTYSYYKAIAYEGMQKPAQMQAVLKAWLNKYPDDPLALNGYGYMLLENAKTAAQEKKAMGYLQKAIALAPDEPAIMDSLGWAYFKAKDYVKARQYIVPAFHRLKEPDVISHYIALLIEEQSIDQARALFEQLQALLPTHPETLALLKQYPEVLQ</sequence>
<evidence type="ECO:0000313" key="4">
    <source>
        <dbReference type="EMBL" id="MBS7824043.1"/>
    </source>
</evidence>
<feature type="signal peptide" evidence="3">
    <location>
        <begin position="1"/>
        <end position="22"/>
    </location>
</feature>
<dbReference type="Gene3D" id="1.25.40.10">
    <property type="entry name" value="Tetratricopeptide repeat domain"/>
    <property type="match status" value="3"/>
</dbReference>
<evidence type="ECO:0000256" key="1">
    <source>
        <dbReference type="ARBA" id="ARBA00022737"/>
    </source>
</evidence>
<evidence type="ECO:0000256" key="2">
    <source>
        <dbReference type="ARBA" id="ARBA00022803"/>
    </source>
</evidence>
<dbReference type="PANTHER" id="PTHR45586:SF14">
    <property type="entry name" value="TETRATRICOPEPTIDE TPR_2 REPEAT PROTEIN"/>
    <property type="match status" value="1"/>
</dbReference>
<dbReference type="InterPro" id="IPR051012">
    <property type="entry name" value="CellSynth/LPSAsmb/PSIAsmb"/>
</dbReference>
<comment type="caution">
    <text evidence="4">The sequence shown here is derived from an EMBL/GenBank/DDBJ whole genome shotgun (WGS) entry which is preliminary data.</text>
</comment>
<evidence type="ECO:0000313" key="5">
    <source>
        <dbReference type="Proteomes" id="UP000680020"/>
    </source>
</evidence>
<dbReference type="EMBL" id="JAGIBU010000001">
    <property type="protein sequence ID" value="MBS7824043.1"/>
    <property type="molecule type" value="Genomic_DNA"/>
</dbReference>
<gene>
    <name evidence="4" type="ORF">J7561_02350</name>
</gene>
<dbReference type="RefSeq" id="WP_213403386.1">
    <property type="nucleotide sequence ID" value="NZ_JAGIBT010000004.1"/>
</dbReference>
<evidence type="ECO:0000256" key="3">
    <source>
        <dbReference type="SAM" id="SignalP"/>
    </source>
</evidence>
<keyword evidence="2" id="KW-0802">TPR repeat</keyword>
<reference evidence="4" key="1">
    <citation type="submission" date="2021-03" db="EMBL/GenBank/DDBJ databases">
        <title>Identification and antibiotic profiling of Wohlfahrtiimonas chitiniclastica, an underestimated human pathogen.</title>
        <authorList>
            <person name="Kopf A."/>
            <person name="Bunk B."/>
            <person name="Coldewey S."/>
            <person name="Gunzer F."/>
            <person name="Riedel T."/>
            <person name="Schroettner P."/>
        </authorList>
    </citation>
    <scope>NUCLEOTIDE SEQUENCE</scope>
    <source>
        <strain evidence="4">DSM 100917</strain>
    </source>
</reference>
<dbReference type="Pfam" id="PF14559">
    <property type="entry name" value="TPR_19"/>
    <property type="match status" value="1"/>
</dbReference>
<feature type="chain" id="PRO_5044311473" evidence="3">
    <location>
        <begin position="23"/>
        <end position="559"/>
    </location>
</feature>